<evidence type="ECO:0000313" key="3">
    <source>
        <dbReference type="EMBL" id="GBP84808.1"/>
    </source>
</evidence>
<dbReference type="InterPro" id="IPR048365">
    <property type="entry name" value="TNP-like_RNaseH_N"/>
</dbReference>
<dbReference type="Pfam" id="PF21787">
    <property type="entry name" value="TNP-like_RNaseH_N"/>
    <property type="match status" value="1"/>
</dbReference>
<name>A0A4C1ZAG8_EUMVA</name>
<dbReference type="Proteomes" id="UP000299102">
    <property type="component" value="Unassembled WGS sequence"/>
</dbReference>
<evidence type="ECO:0000259" key="2">
    <source>
        <dbReference type="Pfam" id="PF21787"/>
    </source>
</evidence>
<evidence type="ECO:0000313" key="4">
    <source>
        <dbReference type="Proteomes" id="UP000299102"/>
    </source>
</evidence>
<feature type="region of interest" description="Disordered" evidence="1">
    <location>
        <begin position="156"/>
        <end position="184"/>
    </location>
</feature>
<dbReference type="OrthoDB" id="7312725at2759"/>
<proteinExistence type="predicted"/>
<sequence length="207" mass="23271">MSSAAQEALWLQQLHAEVGQQQKNPLVIFSDNESAIKLSNNNCYLPRSRHIDIRTFNTCLPHPRTIKKWYQTLNGKPGFTRESLVALKLKHSLAEAKEALVFLVTAINGNWKIPVGYFLVEGITGIQRAELVKQCLKLIHETATTAYAQLKQVNKRRAGRQRAGNVSAGQRVARATQPPARRLRPVASSPRDLCYIEILDIVNLQTH</sequence>
<organism evidence="3 4">
    <name type="scientific">Eumeta variegata</name>
    <name type="common">Bagworm moth</name>
    <name type="synonym">Eumeta japonica</name>
    <dbReference type="NCBI Taxonomy" id="151549"/>
    <lineage>
        <taxon>Eukaryota</taxon>
        <taxon>Metazoa</taxon>
        <taxon>Ecdysozoa</taxon>
        <taxon>Arthropoda</taxon>
        <taxon>Hexapoda</taxon>
        <taxon>Insecta</taxon>
        <taxon>Pterygota</taxon>
        <taxon>Neoptera</taxon>
        <taxon>Endopterygota</taxon>
        <taxon>Lepidoptera</taxon>
        <taxon>Glossata</taxon>
        <taxon>Ditrysia</taxon>
        <taxon>Tineoidea</taxon>
        <taxon>Psychidae</taxon>
        <taxon>Oiketicinae</taxon>
        <taxon>Eumeta</taxon>
    </lineage>
</organism>
<protein>
    <recommendedName>
        <fullName evidence="2">Transposable element P transposase-like RNase H domain-containing protein</fullName>
    </recommendedName>
</protein>
<dbReference type="CDD" id="cd09272">
    <property type="entry name" value="RNase_HI_RT_Ty1"/>
    <property type="match status" value="1"/>
</dbReference>
<evidence type="ECO:0000256" key="1">
    <source>
        <dbReference type="SAM" id="MobiDB-lite"/>
    </source>
</evidence>
<accession>A0A4C1ZAG8</accession>
<gene>
    <name evidence="3" type="ORF">EVAR_63690_1</name>
</gene>
<dbReference type="STRING" id="151549.A0A4C1ZAG8"/>
<dbReference type="EMBL" id="BGZK01001699">
    <property type="protein sequence ID" value="GBP84808.1"/>
    <property type="molecule type" value="Genomic_DNA"/>
</dbReference>
<reference evidence="3 4" key="1">
    <citation type="journal article" date="2019" name="Commun. Biol.">
        <title>The bagworm genome reveals a unique fibroin gene that provides high tensile strength.</title>
        <authorList>
            <person name="Kono N."/>
            <person name="Nakamura H."/>
            <person name="Ohtoshi R."/>
            <person name="Tomita M."/>
            <person name="Numata K."/>
            <person name="Arakawa K."/>
        </authorList>
    </citation>
    <scope>NUCLEOTIDE SEQUENCE [LARGE SCALE GENOMIC DNA]</scope>
</reference>
<dbReference type="AlphaFoldDB" id="A0A4C1ZAG8"/>
<comment type="caution">
    <text evidence="3">The sequence shown here is derived from an EMBL/GenBank/DDBJ whole genome shotgun (WGS) entry which is preliminary data.</text>
</comment>
<feature type="domain" description="Transposable element P transposase-like RNase H" evidence="2">
    <location>
        <begin position="92"/>
        <end position="143"/>
    </location>
</feature>
<keyword evidence="4" id="KW-1185">Reference proteome</keyword>